<gene>
    <name evidence="2" type="ORF">SKAU_G00332520</name>
</gene>
<comment type="caution">
    <text evidence="2">The sequence shown here is derived from an EMBL/GenBank/DDBJ whole genome shotgun (WGS) entry which is preliminary data.</text>
</comment>
<evidence type="ECO:0000256" key="1">
    <source>
        <dbReference type="SAM" id="MobiDB-lite"/>
    </source>
</evidence>
<feature type="compositionally biased region" description="Basic residues" evidence="1">
    <location>
        <begin position="70"/>
        <end position="81"/>
    </location>
</feature>
<evidence type="ECO:0000313" key="2">
    <source>
        <dbReference type="EMBL" id="KAJ8340961.1"/>
    </source>
</evidence>
<keyword evidence="3" id="KW-1185">Reference proteome</keyword>
<proteinExistence type="predicted"/>
<accession>A0A9Q1ELB7</accession>
<dbReference type="EMBL" id="JAINUF010000015">
    <property type="protein sequence ID" value="KAJ8340961.1"/>
    <property type="molecule type" value="Genomic_DNA"/>
</dbReference>
<dbReference type="Proteomes" id="UP001152622">
    <property type="component" value="Chromosome 15"/>
</dbReference>
<evidence type="ECO:0000313" key="3">
    <source>
        <dbReference type="Proteomes" id="UP001152622"/>
    </source>
</evidence>
<feature type="region of interest" description="Disordered" evidence="1">
    <location>
        <begin position="69"/>
        <end position="88"/>
    </location>
</feature>
<protein>
    <submittedName>
        <fullName evidence="2">Uncharacterized protein</fullName>
    </submittedName>
</protein>
<reference evidence="2" key="1">
    <citation type="journal article" date="2023" name="Science">
        <title>Genome structures resolve the early diversification of teleost fishes.</title>
        <authorList>
            <person name="Parey E."/>
            <person name="Louis A."/>
            <person name="Montfort J."/>
            <person name="Bouchez O."/>
            <person name="Roques C."/>
            <person name="Iampietro C."/>
            <person name="Lluch J."/>
            <person name="Castinel A."/>
            <person name="Donnadieu C."/>
            <person name="Desvignes T."/>
            <person name="Floi Bucao C."/>
            <person name="Jouanno E."/>
            <person name="Wen M."/>
            <person name="Mejri S."/>
            <person name="Dirks R."/>
            <person name="Jansen H."/>
            <person name="Henkel C."/>
            <person name="Chen W.J."/>
            <person name="Zahm M."/>
            <person name="Cabau C."/>
            <person name="Klopp C."/>
            <person name="Thompson A.W."/>
            <person name="Robinson-Rechavi M."/>
            <person name="Braasch I."/>
            <person name="Lecointre G."/>
            <person name="Bobe J."/>
            <person name="Postlethwait J.H."/>
            <person name="Berthelot C."/>
            <person name="Roest Crollius H."/>
            <person name="Guiguen Y."/>
        </authorList>
    </citation>
    <scope>NUCLEOTIDE SEQUENCE</scope>
    <source>
        <strain evidence="2">WJC10195</strain>
    </source>
</reference>
<name>A0A9Q1ELB7_SYNKA</name>
<organism evidence="2 3">
    <name type="scientific">Synaphobranchus kaupii</name>
    <name type="common">Kaup's arrowtooth eel</name>
    <dbReference type="NCBI Taxonomy" id="118154"/>
    <lineage>
        <taxon>Eukaryota</taxon>
        <taxon>Metazoa</taxon>
        <taxon>Chordata</taxon>
        <taxon>Craniata</taxon>
        <taxon>Vertebrata</taxon>
        <taxon>Euteleostomi</taxon>
        <taxon>Actinopterygii</taxon>
        <taxon>Neopterygii</taxon>
        <taxon>Teleostei</taxon>
        <taxon>Anguilliformes</taxon>
        <taxon>Synaphobranchidae</taxon>
        <taxon>Synaphobranchus</taxon>
    </lineage>
</organism>
<sequence>MFSVSSWCFAVPGTPPHPQEFLRIGRWRAAAFQSAARNKQRRQEQSTYARARMGGVIQQALGKGCESRVKKLHNPSKKVRWRGGAEMRKHTVEKERACPRAAMTLRSTQCCPH</sequence>
<dbReference type="AlphaFoldDB" id="A0A9Q1ELB7"/>